<feature type="transmembrane region" description="Helical" evidence="5">
    <location>
        <begin position="34"/>
        <end position="52"/>
    </location>
</feature>
<comment type="similarity">
    <text evidence="5">Belongs to the 4-toluene sulfonate uptake permease (TSUP) (TC 2.A.102) family.</text>
</comment>
<evidence type="ECO:0000256" key="3">
    <source>
        <dbReference type="ARBA" id="ARBA00022989"/>
    </source>
</evidence>
<feature type="transmembrane region" description="Helical" evidence="5">
    <location>
        <begin position="193"/>
        <end position="211"/>
    </location>
</feature>
<keyword evidence="3 5" id="KW-1133">Transmembrane helix</keyword>
<evidence type="ECO:0000256" key="1">
    <source>
        <dbReference type="ARBA" id="ARBA00004141"/>
    </source>
</evidence>
<dbReference type="RefSeq" id="WP_304124240.1">
    <property type="nucleotide sequence ID" value="NZ_DYZA01000249.1"/>
</dbReference>
<evidence type="ECO:0000256" key="5">
    <source>
        <dbReference type="RuleBase" id="RU363041"/>
    </source>
</evidence>
<keyword evidence="4 5" id="KW-0472">Membrane</keyword>
<evidence type="ECO:0000256" key="4">
    <source>
        <dbReference type="ARBA" id="ARBA00023136"/>
    </source>
</evidence>
<feature type="transmembrane region" description="Helical" evidence="5">
    <location>
        <begin position="88"/>
        <end position="116"/>
    </location>
</feature>
<gene>
    <name evidence="6" type="ORF">K8W16_12110</name>
</gene>
<keyword evidence="2 5" id="KW-0812">Transmembrane</keyword>
<dbReference type="Proteomes" id="UP000698963">
    <property type="component" value="Unassembled WGS sequence"/>
</dbReference>
<dbReference type="InterPro" id="IPR002781">
    <property type="entry name" value="TM_pro_TauE-like"/>
</dbReference>
<evidence type="ECO:0000313" key="6">
    <source>
        <dbReference type="EMBL" id="HJD98373.1"/>
    </source>
</evidence>
<evidence type="ECO:0000313" key="7">
    <source>
        <dbReference type="Proteomes" id="UP000698963"/>
    </source>
</evidence>
<accession>A0A921DSP9</accession>
<feature type="transmembrane region" description="Helical" evidence="5">
    <location>
        <begin position="59"/>
        <end position="76"/>
    </location>
</feature>
<dbReference type="EMBL" id="DYZA01000249">
    <property type="protein sequence ID" value="HJD98373.1"/>
    <property type="molecule type" value="Genomic_DNA"/>
</dbReference>
<reference evidence="6" key="2">
    <citation type="submission" date="2021-09" db="EMBL/GenBank/DDBJ databases">
        <authorList>
            <person name="Gilroy R."/>
        </authorList>
    </citation>
    <scope>NUCLEOTIDE SEQUENCE</scope>
    <source>
        <strain evidence="6">ChiGjej2B2-19336</strain>
    </source>
</reference>
<feature type="transmembrane region" description="Helical" evidence="5">
    <location>
        <begin position="160"/>
        <end position="181"/>
    </location>
</feature>
<evidence type="ECO:0000256" key="2">
    <source>
        <dbReference type="ARBA" id="ARBA00022692"/>
    </source>
</evidence>
<proteinExistence type="inferred from homology"/>
<dbReference type="GO" id="GO:0005886">
    <property type="term" value="C:plasma membrane"/>
    <property type="evidence" value="ECO:0007669"/>
    <property type="project" value="UniProtKB-SubCell"/>
</dbReference>
<keyword evidence="5" id="KW-1003">Cell membrane</keyword>
<sequence>MVRHLAAGTALSTILVTSLAIFIAHVRLGTSEKMVSGIVVGSVTGAFLAHRIQGQSLELIFGIMIVVMAVQMIIGFKPRPHTGAQAFYFPVSIAIGILSSLTGVAGSLQLIIFLTWAGYAWCDCVSTAAALSLPITLTATVSYILLGWSAEGLPDYSLGYVYLPGTVGLMIPSMLMAVVGAKLAHWSKLPADMLKRAFGVFGLCVGIAMLIKVM</sequence>
<dbReference type="AlphaFoldDB" id="A0A921DSP9"/>
<dbReference type="PANTHER" id="PTHR43483">
    <property type="entry name" value="MEMBRANE TRANSPORTER PROTEIN HI_0806-RELATED"/>
    <property type="match status" value="1"/>
</dbReference>
<organism evidence="6 7">
    <name type="scientific">Mailhella massiliensis</name>
    <dbReference type="NCBI Taxonomy" id="1903261"/>
    <lineage>
        <taxon>Bacteria</taxon>
        <taxon>Pseudomonadati</taxon>
        <taxon>Thermodesulfobacteriota</taxon>
        <taxon>Desulfovibrionia</taxon>
        <taxon>Desulfovibrionales</taxon>
        <taxon>Desulfovibrionaceae</taxon>
        <taxon>Mailhella</taxon>
    </lineage>
</organism>
<dbReference type="Pfam" id="PF01925">
    <property type="entry name" value="TauE"/>
    <property type="match status" value="1"/>
</dbReference>
<feature type="transmembrane region" description="Helical" evidence="5">
    <location>
        <begin position="7"/>
        <end position="28"/>
    </location>
</feature>
<comment type="caution">
    <text evidence="6">The sequence shown here is derived from an EMBL/GenBank/DDBJ whole genome shotgun (WGS) entry which is preliminary data.</text>
</comment>
<comment type="subcellular location">
    <subcellularLocation>
        <location evidence="5">Cell membrane</location>
        <topology evidence="5">Multi-pass membrane protein</topology>
    </subcellularLocation>
    <subcellularLocation>
        <location evidence="1">Membrane</location>
        <topology evidence="1">Multi-pass membrane protein</topology>
    </subcellularLocation>
</comment>
<feature type="transmembrane region" description="Helical" evidence="5">
    <location>
        <begin position="128"/>
        <end position="148"/>
    </location>
</feature>
<name>A0A921DSP9_9BACT</name>
<dbReference type="PANTHER" id="PTHR43483:SF3">
    <property type="entry name" value="MEMBRANE TRANSPORTER PROTEIN HI_0806-RELATED"/>
    <property type="match status" value="1"/>
</dbReference>
<reference evidence="6" key="1">
    <citation type="journal article" date="2021" name="PeerJ">
        <title>Extensive microbial diversity within the chicken gut microbiome revealed by metagenomics and culture.</title>
        <authorList>
            <person name="Gilroy R."/>
            <person name="Ravi A."/>
            <person name="Getino M."/>
            <person name="Pursley I."/>
            <person name="Horton D.L."/>
            <person name="Alikhan N.F."/>
            <person name="Baker D."/>
            <person name="Gharbi K."/>
            <person name="Hall N."/>
            <person name="Watson M."/>
            <person name="Adriaenssens E.M."/>
            <person name="Foster-Nyarko E."/>
            <person name="Jarju S."/>
            <person name="Secka A."/>
            <person name="Antonio M."/>
            <person name="Oren A."/>
            <person name="Chaudhuri R.R."/>
            <person name="La Ragione R."/>
            <person name="Hildebrand F."/>
            <person name="Pallen M.J."/>
        </authorList>
    </citation>
    <scope>NUCLEOTIDE SEQUENCE</scope>
    <source>
        <strain evidence="6">ChiGjej2B2-19336</strain>
    </source>
</reference>
<protein>
    <recommendedName>
        <fullName evidence="5">Probable membrane transporter protein</fullName>
    </recommendedName>
</protein>